<protein>
    <submittedName>
        <fullName evidence="4">PH domain-containing protein</fullName>
    </submittedName>
</protein>
<name>A0A5M6I9L6_9PROT</name>
<keyword evidence="2" id="KW-0812">Transmembrane</keyword>
<dbReference type="Pfam" id="PF03703">
    <property type="entry name" value="bPH_2"/>
    <property type="match status" value="1"/>
</dbReference>
<gene>
    <name evidence="4" type="ORF">F1188_13120</name>
</gene>
<feature type="transmembrane region" description="Helical" evidence="2">
    <location>
        <begin position="39"/>
        <end position="58"/>
    </location>
</feature>
<feature type="domain" description="YdbS-like PH" evidence="3">
    <location>
        <begin position="98"/>
        <end position="169"/>
    </location>
</feature>
<dbReference type="EMBL" id="VWPJ01000012">
    <property type="protein sequence ID" value="KAA5604976.1"/>
    <property type="molecule type" value="Genomic_DNA"/>
</dbReference>
<dbReference type="AlphaFoldDB" id="A0A5M6I9L6"/>
<feature type="region of interest" description="Disordered" evidence="1">
    <location>
        <begin position="195"/>
        <end position="225"/>
    </location>
</feature>
<evidence type="ECO:0000313" key="4">
    <source>
        <dbReference type="EMBL" id="KAA5604976.1"/>
    </source>
</evidence>
<dbReference type="InterPro" id="IPR054839">
    <property type="entry name" value="puhB_PGC"/>
</dbReference>
<accession>A0A5M6I9L6</accession>
<dbReference type="NCBIfam" id="NF040894">
    <property type="entry name" value="puhB_PGC"/>
    <property type="match status" value="1"/>
</dbReference>
<dbReference type="Proteomes" id="UP000324065">
    <property type="component" value="Unassembled WGS sequence"/>
</dbReference>
<evidence type="ECO:0000259" key="3">
    <source>
        <dbReference type="Pfam" id="PF03703"/>
    </source>
</evidence>
<keyword evidence="5" id="KW-1185">Reference proteome</keyword>
<feature type="transmembrane region" description="Helical" evidence="2">
    <location>
        <begin position="70"/>
        <end position="95"/>
    </location>
</feature>
<keyword evidence="2" id="KW-0472">Membrane</keyword>
<evidence type="ECO:0000256" key="2">
    <source>
        <dbReference type="SAM" id="Phobius"/>
    </source>
</evidence>
<proteinExistence type="predicted"/>
<evidence type="ECO:0000256" key="1">
    <source>
        <dbReference type="SAM" id="MobiDB-lite"/>
    </source>
</evidence>
<evidence type="ECO:0000313" key="5">
    <source>
        <dbReference type="Proteomes" id="UP000324065"/>
    </source>
</evidence>
<reference evidence="4 5" key="1">
    <citation type="submission" date="2019-09" db="EMBL/GenBank/DDBJ databases">
        <title>Genome sequence of Roseospira marina, one of the more divergent members of the non-sulfur purple photosynthetic bacterial family, the Rhodospirillaceae.</title>
        <authorList>
            <person name="Meyer T."/>
            <person name="Kyndt J."/>
        </authorList>
    </citation>
    <scope>NUCLEOTIDE SEQUENCE [LARGE SCALE GENOMIC DNA]</scope>
    <source>
        <strain evidence="4 5">DSM 15113</strain>
    </source>
</reference>
<keyword evidence="2" id="KW-1133">Transmembrane helix</keyword>
<comment type="caution">
    <text evidence="4">The sequence shown here is derived from an EMBL/GenBank/DDBJ whole genome shotgun (WGS) entry which is preliminary data.</text>
</comment>
<organism evidence="4 5">
    <name type="scientific">Roseospira marina</name>
    <dbReference type="NCBI Taxonomy" id="140057"/>
    <lineage>
        <taxon>Bacteria</taxon>
        <taxon>Pseudomonadati</taxon>
        <taxon>Pseudomonadota</taxon>
        <taxon>Alphaproteobacteria</taxon>
        <taxon>Rhodospirillales</taxon>
        <taxon>Rhodospirillaceae</taxon>
        <taxon>Roseospira</taxon>
    </lineage>
</organism>
<dbReference type="InterPro" id="IPR005182">
    <property type="entry name" value="YdbS-like_PH"/>
</dbReference>
<dbReference type="OrthoDB" id="7345733at2"/>
<sequence length="225" mass="24764">MVHDDFAFEPIPGLPELPPEGERILWQGKPRWFSLARQAFKLPWIAAYFGLLALWGGASAIHDGVGLETAALGVVLPLLIGAVVVALLCAVGYWAQGTTIYTITSERVIIRYGLAFQMTINLPFRVIEEAQLLVRRDGTGNIPLILQKDERVSNIMLWPHVRPWHWRRAQPMLRAIAVPEAVARVLADALADHARRTGTEGEVPPETEAMAADTPPTPRLAGAET</sequence>